<dbReference type="GO" id="GO:0042254">
    <property type="term" value="P:ribosome biogenesis"/>
    <property type="evidence" value="ECO:0007669"/>
    <property type="project" value="TreeGrafter"/>
</dbReference>
<dbReference type="GO" id="GO:0003723">
    <property type="term" value="F:RNA binding"/>
    <property type="evidence" value="ECO:0007669"/>
    <property type="project" value="TreeGrafter"/>
</dbReference>
<evidence type="ECO:0000313" key="5">
    <source>
        <dbReference type="Proteomes" id="UP000827549"/>
    </source>
</evidence>
<dbReference type="GO" id="GO:1990275">
    <property type="term" value="F:preribosome binding"/>
    <property type="evidence" value="ECO:0007669"/>
    <property type="project" value="TreeGrafter"/>
</dbReference>
<feature type="compositionally biased region" description="Basic and acidic residues" evidence="2">
    <location>
        <begin position="457"/>
        <end position="467"/>
    </location>
</feature>
<dbReference type="GO" id="GO:0005524">
    <property type="term" value="F:ATP binding"/>
    <property type="evidence" value="ECO:0007669"/>
    <property type="project" value="UniProtKB-KW"/>
</dbReference>
<dbReference type="Gene3D" id="3.40.50.300">
    <property type="entry name" value="P-loop containing nucleotide triphosphate hydrolases"/>
    <property type="match status" value="1"/>
</dbReference>
<keyword evidence="5" id="KW-1185">Reference proteome</keyword>
<proteinExistence type="inferred from homology"/>
<dbReference type="PROSITE" id="PS00674">
    <property type="entry name" value="AAA"/>
    <property type="match status" value="1"/>
</dbReference>
<organism evidence="4 5">
    <name type="scientific">Vanrija pseudolonga</name>
    <dbReference type="NCBI Taxonomy" id="143232"/>
    <lineage>
        <taxon>Eukaryota</taxon>
        <taxon>Fungi</taxon>
        <taxon>Dikarya</taxon>
        <taxon>Basidiomycota</taxon>
        <taxon>Agaricomycotina</taxon>
        <taxon>Tremellomycetes</taxon>
        <taxon>Trichosporonales</taxon>
        <taxon>Trichosporonaceae</taxon>
        <taxon>Vanrija</taxon>
    </lineage>
</organism>
<dbReference type="Proteomes" id="UP000827549">
    <property type="component" value="Chromosome 4"/>
</dbReference>
<evidence type="ECO:0000259" key="3">
    <source>
        <dbReference type="SMART" id="SM00382"/>
    </source>
</evidence>
<dbReference type="SUPFAM" id="SSF52540">
    <property type="entry name" value="P-loop containing nucleoside triphosphate hydrolases"/>
    <property type="match status" value="1"/>
</dbReference>
<dbReference type="EMBL" id="CP086717">
    <property type="protein sequence ID" value="WOO83090.1"/>
    <property type="molecule type" value="Genomic_DNA"/>
</dbReference>
<dbReference type="PANTHER" id="PTHR23077">
    <property type="entry name" value="AAA-FAMILY ATPASE"/>
    <property type="match status" value="1"/>
</dbReference>
<evidence type="ECO:0000256" key="2">
    <source>
        <dbReference type="SAM" id="MobiDB-lite"/>
    </source>
</evidence>
<evidence type="ECO:0000313" key="4">
    <source>
        <dbReference type="EMBL" id="WOO83090.1"/>
    </source>
</evidence>
<dbReference type="InterPro" id="IPR003960">
    <property type="entry name" value="ATPase_AAA_CS"/>
</dbReference>
<name>A0AAF0YAI7_9TREE</name>
<reference evidence="4" key="1">
    <citation type="submission" date="2023-10" db="EMBL/GenBank/DDBJ databases">
        <authorList>
            <person name="Noh H."/>
        </authorList>
    </citation>
    <scope>NUCLEOTIDE SEQUENCE</scope>
    <source>
        <strain evidence="4">DUCC4014</strain>
    </source>
</reference>
<feature type="domain" description="AAA+ ATPase" evidence="3">
    <location>
        <begin position="255"/>
        <end position="378"/>
    </location>
</feature>
<feature type="region of interest" description="Disordered" evidence="2">
    <location>
        <begin position="457"/>
        <end position="483"/>
    </location>
</feature>
<dbReference type="GeneID" id="87809793"/>
<dbReference type="AlphaFoldDB" id="A0AAF0YAI7"/>
<dbReference type="GO" id="GO:0005634">
    <property type="term" value="C:nucleus"/>
    <property type="evidence" value="ECO:0007669"/>
    <property type="project" value="TreeGrafter"/>
</dbReference>
<feature type="compositionally biased region" description="Gly residues" evidence="2">
    <location>
        <begin position="472"/>
        <end position="483"/>
    </location>
</feature>
<comment type="similarity">
    <text evidence="1">Belongs to the AAA ATPase family.</text>
</comment>
<accession>A0AAF0YAI7</accession>
<dbReference type="Pfam" id="PF00004">
    <property type="entry name" value="AAA"/>
    <property type="match status" value="1"/>
</dbReference>
<dbReference type="SMART" id="SM00382">
    <property type="entry name" value="AAA"/>
    <property type="match status" value="1"/>
</dbReference>
<dbReference type="RefSeq" id="XP_062629122.1">
    <property type="nucleotide sequence ID" value="XM_062773138.1"/>
</dbReference>
<evidence type="ECO:0000256" key="1">
    <source>
        <dbReference type="RuleBase" id="RU003651"/>
    </source>
</evidence>
<keyword evidence="1" id="KW-0067">ATP-binding</keyword>
<dbReference type="CDD" id="cd19481">
    <property type="entry name" value="RecA-like_protease"/>
    <property type="match status" value="1"/>
</dbReference>
<dbReference type="PANTHER" id="PTHR23077:SF132">
    <property type="entry name" value="ATP-DEPENDENT ZN PROTEASE"/>
    <property type="match status" value="1"/>
</dbReference>
<dbReference type="InterPro" id="IPR003959">
    <property type="entry name" value="ATPase_AAA_core"/>
</dbReference>
<gene>
    <name evidence="4" type="primary">yjoB</name>
    <name evidence="4" type="ORF">LOC62_04G006571</name>
</gene>
<dbReference type="GO" id="GO:0016887">
    <property type="term" value="F:ATP hydrolysis activity"/>
    <property type="evidence" value="ECO:0007669"/>
    <property type="project" value="InterPro"/>
</dbReference>
<dbReference type="InterPro" id="IPR050168">
    <property type="entry name" value="AAA_ATPase_domain"/>
</dbReference>
<protein>
    <submittedName>
        <fullName evidence="4">Purtative ATPase YjoB</fullName>
    </submittedName>
</protein>
<dbReference type="InterPro" id="IPR027417">
    <property type="entry name" value="P-loop_NTPase"/>
</dbReference>
<keyword evidence="1" id="KW-0547">Nucleotide-binding</keyword>
<dbReference type="InterPro" id="IPR003593">
    <property type="entry name" value="AAA+_ATPase"/>
</dbReference>
<sequence>MRLQHVLGAFIAASAATAFKQVPFDLGDPFGPRSVHDTFVDHFSSSRAGTDTVLQTAVEALYANSTVTTTIDPGFNILRYAQVAEEPILVREDKSIQSLKKTFFFQPSKRHQGPYAARREELPHFTKVNDDDGFVVEQVVLAGYDVAWRNTEFKLIVATWPEGFYQAVQWHIVSDDKQANNQLLAAVSKVARTFEDVIWVFDQGWWQPDRNLWLSVQKASWSDVILDEEFKHGLQHDYRSFLKSRDTYKRLGVPWKRGLIFLGPPGNGKTVSLKAIMKELDIPALYVKSFRSYMGDEGGIKDIFSRAREEAPCLLVFEDLDSLITDENRAFFLNEVDGIDDNDGLLLIGTTNHFDRLDLALSNRPSRFDRKYNFPNPTRDERRQYAVYWQDKVSDVEGIDFPDDLLDEFADKTDKFSFAYMKEAFVSALLQIAADESKHPPEFRPTLLKEVQHLRDELDRGDGDGAKAAEAGGSGRGSGGGGDGMLEGSGFFSRMRQAALNPPAHRMAYSYPWLDSSEIYG</sequence>